<feature type="compositionally biased region" description="Polar residues" evidence="13">
    <location>
        <begin position="694"/>
        <end position="720"/>
    </location>
</feature>
<feature type="transmembrane region" description="Helical" evidence="14">
    <location>
        <begin position="56"/>
        <end position="79"/>
    </location>
</feature>
<organism evidence="15 16">
    <name type="scientific">Willisornis vidua</name>
    <name type="common">Xingu scale-backed antbird</name>
    <dbReference type="NCBI Taxonomy" id="1566151"/>
    <lineage>
        <taxon>Eukaryota</taxon>
        <taxon>Metazoa</taxon>
        <taxon>Chordata</taxon>
        <taxon>Craniata</taxon>
        <taxon>Vertebrata</taxon>
        <taxon>Euteleostomi</taxon>
        <taxon>Archelosauria</taxon>
        <taxon>Archosauria</taxon>
        <taxon>Dinosauria</taxon>
        <taxon>Saurischia</taxon>
        <taxon>Theropoda</taxon>
        <taxon>Coelurosauria</taxon>
        <taxon>Aves</taxon>
        <taxon>Neognathae</taxon>
        <taxon>Neoaves</taxon>
        <taxon>Telluraves</taxon>
        <taxon>Australaves</taxon>
        <taxon>Passeriformes</taxon>
        <taxon>Thamnophilidae</taxon>
        <taxon>Willisornis</taxon>
    </lineage>
</organism>
<evidence type="ECO:0000256" key="4">
    <source>
        <dbReference type="ARBA" id="ARBA00022475"/>
    </source>
</evidence>
<evidence type="ECO:0000256" key="11">
    <source>
        <dbReference type="ARBA" id="ARBA00023303"/>
    </source>
</evidence>
<gene>
    <name evidence="15" type="primary">SCNN1A</name>
    <name evidence="15" type="ORF">WISP_24624</name>
</gene>
<dbReference type="PANTHER" id="PTHR11690">
    <property type="entry name" value="AMILORIDE-SENSITIVE SODIUM CHANNEL-RELATED"/>
    <property type="match status" value="1"/>
</dbReference>
<keyword evidence="7" id="KW-0915">Sodium</keyword>
<sequence>MEQEVAREEEREEGLIEFYDSFRDMFEFFCKNTTIHGTIRLVCSASNRMKTAFWTLLLLCSFGMLYWQFALMFSQYWAYPVVLTMAMHSEPKMFPAITICNLDPYRFELVSEHLAQLDRMAEESITFLYGINTSARLFHMQDRNIHIKDLSRIGNLSRSSFKLSQNFSLLRTTDLRSGKKHSSVGFRLCNATGGNCFYKTYSSGMDAILEWYRFHYMNIMSQLPVIINISDHEEQIEDMVYSCQYDGEPCRPSDYVHFHHPVFGSCYTFNSKGTDPFWTATKPGIPYGLSLILRAEQKDHIPLLSTVAGVKVMIHNHNQTPFLEHEGFDIRPGIATTIGIQQDEVNRLGGNYGKCTTNGDDVNVKLLYNNSYTLQACLHSCFQHIMVQKCGCGYYYYPLPPGAEYCDYNKQPAWGHCFYQLYNRLRNHHLNCFDQCPKPCRESLYKVSAGTAKWPSAKSQDWVRQALRHQNGYNSTSSRKDIAKVTIFYQQLNYQSVNESPLLSENLLLSSMGSQWSLWFGSSVLSVVEMFELLIDTLVLSLLFCYQRLRSKKTLRVAHSATVPSVSLALENYRAVQEDAGKGEDSAQPAPSGVAVASGDLQLLPLSSEVGMPGRCPEVVLGSEPPQDPSTTIRHYGLTPEPAGLVPRQGTVTQESWQTLVAIGVGNVVKRLFQEHSSALRLPEGSVSPPRTGWHSSSSSADTQTTNTATRCSEENTFPHSSKESKEKERNTKKMLLVIGTGDSRTPRPAAEMLQHAGSEQREHMQVGLSCTEVLAEV</sequence>
<keyword evidence="5 14" id="KW-0812">Transmembrane</keyword>
<evidence type="ECO:0000256" key="12">
    <source>
        <dbReference type="ARBA" id="ARBA00036239"/>
    </source>
</evidence>
<evidence type="ECO:0000256" key="1">
    <source>
        <dbReference type="ARBA" id="ARBA00004651"/>
    </source>
</evidence>
<evidence type="ECO:0000313" key="15">
    <source>
        <dbReference type="EMBL" id="KAJ7425177.1"/>
    </source>
</evidence>
<dbReference type="Gene3D" id="2.60.470.10">
    <property type="entry name" value="Acid-sensing ion channels like domains"/>
    <property type="match status" value="1"/>
</dbReference>
<evidence type="ECO:0000256" key="2">
    <source>
        <dbReference type="ARBA" id="ARBA00022448"/>
    </source>
</evidence>
<name>A0ABQ9DRK0_9PASS</name>
<feature type="region of interest" description="Disordered" evidence="13">
    <location>
        <begin position="682"/>
        <end position="732"/>
    </location>
</feature>
<dbReference type="PANTHER" id="PTHR11690:SF132">
    <property type="entry name" value="AMILORIDE-SENSITIVE SODIUM CHANNEL SUBUNIT DELTA"/>
    <property type="match status" value="1"/>
</dbReference>
<dbReference type="InterPro" id="IPR020903">
    <property type="entry name" value="ENaC_CS"/>
</dbReference>
<dbReference type="GO" id="GO:0034220">
    <property type="term" value="P:monoatomic ion transmembrane transport"/>
    <property type="evidence" value="ECO:0007669"/>
    <property type="project" value="UniProtKB-KW"/>
</dbReference>
<dbReference type="InterPro" id="IPR001873">
    <property type="entry name" value="ENaC"/>
</dbReference>
<keyword evidence="3" id="KW-0894">Sodium channel</keyword>
<feature type="compositionally biased region" description="Basic and acidic residues" evidence="13">
    <location>
        <begin position="721"/>
        <end position="732"/>
    </location>
</feature>
<dbReference type="InterPro" id="IPR004724">
    <property type="entry name" value="ENaC_chordates"/>
</dbReference>
<dbReference type="Proteomes" id="UP001145742">
    <property type="component" value="Unassembled WGS sequence"/>
</dbReference>
<dbReference type="Pfam" id="PF00858">
    <property type="entry name" value="ASC"/>
    <property type="match status" value="1"/>
</dbReference>
<keyword evidence="9 14" id="KW-0472">Membrane</keyword>
<keyword evidence="6 14" id="KW-1133">Transmembrane helix</keyword>
<dbReference type="PRINTS" id="PR01078">
    <property type="entry name" value="AMINACHANNEL"/>
</dbReference>
<evidence type="ECO:0000256" key="8">
    <source>
        <dbReference type="ARBA" id="ARBA00023065"/>
    </source>
</evidence>
<keyword evidence="11 15" id="KW-0407">Ion channel</keyword>
<evidence type="ECO:0000256" key="5">
    <source>
        <dbReference type="ARBA" id="ARBA00022692"/>
    </source>
</evidence>
<comment type="subcellular location">
    <subcellularLocation>
        <location evidence="1">Cell membrane</location>
        <topology evidence="1">Multi-pass membrane protein</topology>
    </subcellularLocation>
</comment>
<evidence type="ECO:0000256" key="7">
    <source>
        <dbReference type="ARBA" id="ARBA00023053"/>
    </source>
</evidence>
<evidence type="ECO:0000256" key="13">
    <source>
        <dbReference type="SAM" id="MobiDB-lite"/>
    </source>
</evidence>
<evidence type="ECO:0000313" key="16">
    <source>
        <dbReference type="Proteomes" id="UP001145742"/>
    </source>
</evidence>
<proteinExistence type="predicted"/>
<keyword evidence="10" id="KW-0739">Sodium transport</keyword>
<comment type="caution">
    <text evidence="15">The sequence shown here is derived from an EMBL/GenBank/DDBJ whole genome shotgun (WGS) entry which is preliminary data.</text>
</comment>
<comment type="catalytic activity">
    <reaction evidence="12">
        <text>Na(+)(in) = Na(+)(out)</text>
        <dbReference type="Rhea" id="RHEA:34963"/>
        <dbReference type="ChEBI" id="CHEBI:29101"/>
    </reaction>
</comment>
<dbReference type="EMBL" id="WHWB01032560">
    <property type="protein sequence ID" value="KAJ7425177.1"/>
    <property type="molecule type" value="Genomic_DNA"/>
</dbReference>
<keyword evidence="8" id="KW-0406">Ion transport</keyword>
<keyword evidence="2" id="KW-0813">Transport</keyword>
<accession>A0ABQ9DRK0</accession>
<dbReference type="NCBIfam" id="TIGR00859">
    <property type="entry name" value="ENaC"/>
    <property type="match status" value="1"/>
</dbReference>
<dbReference type="PROSITE" id="PS01206">
    <property type="entry name" value="ASC"/>
    <property type="match status" value="1"/>
</dbReference>
<evidence type="ECO:0000256" key="9">
    <source>
        <dbReference type="ARBA" id="ARBA00023136"/>
    </source>
</evidence>
<protein>
    <submittedName>
        <fullName evidence="15">Amiloride-sensitive sodium channel subunit alpha</fullName>
    </submittedName>
</protein>
<evidence type="ECO:0000256" key="3">
    <source>
        <dbReference type="ARBA" id="ARBA00022461"/>
    </source>
</evidence>
<keyword evidence="4" id="KW-1003">Cell membrane</keyword>
<evidence type="ECO:0000256" key="10">
    <source>
        <dbReference type="ARBA" id="ARBA00023201"/>
    </source>
</evidence>
<evidence type="ECO:0000256" key="14">
    <source>
        <dbReference type="SAM" id="Phobius"/>
    </source>
</evidence>
<dbReference type="Gene3D" id="1.10.287.770">
    <property type="entry name" value="YojJ-like"/>
    <property type="match status" value="1"/>
</dbReference>
<evidence type="ECO:0000256" key="6">
    <source>
        <dbReference type="ARBA" id="ARBA00022989"/>
    </source>
</evidence>
<reference evidence="15" key="1">
    <citation type="submission" date="2019-10" db="EMBL/GenBank/DDBJ databases">
        <authorList>
            <person name="Soares A.E.R."/>
            <person name="Aleixo A."/>
            <person name="Schneider P."/>
            <person name="Miyaki C.Y."/>
            <person name="Schneider M.P."/>
            <person name="Mello C."/>
            <person name="Vasconcelos A.T.R."/>
        </authorList>
    </citation>
    <scope>NUCLEOTIDE SEQUENCE</scope>
    <source>
        <tissue evidence="15">Muscle</tissue>
    </source>
</reference>
<keyword evidence="16" id="KW-1185">Reference proteome</keyword>